<reference evidence="12 13" key="1">
    <citation type="submission" date="2018-06" db="EMBL/GenBank/DDBJ databases">
        <title>Genomic Encyclopedia of Type Strains, Phase III (KMG-III): the genomes of soil and plant-associated and newly described type strains.</title>
        <authorList>
            <person name="Whitman W."/>
        </authorList>
    </citation>
    <scope>NUCLEOTIDE SEQUENCE [LARGE SCALE GENOMIC DNA]</scope>
    <source>
        <strain evidence="12 13">CECT 9025</strain>
    </source>
</reference>
<dbReference type="UniPathway" id="UPA00253">
    <property type="reaction ID" value="UER00334"/>
</dbReference>
<evidence type="ECO:0000256" key="4">
    <source>
        <dbReference type="ARBA" id="ARBA00022741"/>
    </source>
</evidence>
<keyword evidence="5 7" id="KW-0067">ATP-binding</keyword>
<comment type="pathway">
    <text evidence="1 7 8">Cofactor biosynthesis; NAD(+) biosynthesis; NAD(+) from deamido-NAD(+) (L-Gln route): step 1/1.</text>
</comment>
<evidence type="ECO:0000256" key="3">
    <source>
        <dbReference type="ARBA" id="ARBA00022598"/>
    </source>
</evidence>
<dbReference type="PANTHER" id="PTHR23090">
    <property type="entry name" value="NH 3 /GLUTAMINE-DEPENDENT NAD + SYNTHETASE"/>
    <property type="match status" value="1"/>
</dbReference>
<dbReference type="Pfam" id="PF00795">
    <property type="entry name" value="CN_hydrolase"/>
    <property type="match status" value="1"/>
</dbReference>
<keyword evidence="13" id="KW-1185">Reference proteome</keyword>
<dbReference type="Gene3D" id="3.60.110.10">
    <property type="entry name" value="Carbon-nitrogen hydrolase"/>
    <property type="match status" value="1"/>
</dbReference>
<feature type="binding site" evidence="7">
    <location>
        <position position="461"/>
    </location>
    <ligand>
        <name>deamido-NAD(+)</name>
        <dbReference type="ChEBI" id="CHEBI:58437"/>
        <note>ligand shared between two neighboring subunits</note>
    </ligand>
</feature>
<proteinExistence type="inferred from homology"/>
<dbReference type="SUPFAM" id="SSF52402">
    <property type="entry name" value="Adenine nucleotide alpha hydrolases-like"/>
    <property type="match status" value="1"/>
</dbReference>
<dbReference type="GO" id="GO:0003952">
    <property type="term" value="F:NAD+ synthase (glutamine-hydrolyzing) activity"/>
    <property type="evidence" value="ECO:0007669"/>
    <property type="project" value="UniProtKB-UniRule"/>
</dbReference>
<dbReference type="EC" id="6.3.5.1" evidence="7 8"/>
<feature type="binding site" evidence="7">
    <location>
        <position position="641"/>
    </location>
    <ligand>
        <name>deamido-NAD(+)</name>
        <dbReference type="ChEBI" id="CHEBI:58437"/>
        <note>ligand shared between two neighboring subunits</note>
    </ligand>
</feature>
<dbReference type="NCBIfam" id="TIGR00552">
    <property type="entry name" value="nadE"/>
    <property type="match status" value="1"/>
</dbReference>
<evidence type="ECO:0000259" key="11">
    <source>
        <dbReference type="PROSITE" id="PS50263"/>
    </source>
</evidence>
<dbReference type="Proteomes" id="UP000248311">
    <property type="component" value="Unassembled WGS sequence"/>
</dbReference>
<evidence type="ECO:0000256" key="7">
    <source>
        <dbReference type="HAMAP-Rule" id="MF_02090"/>
    </source>
</evidence>
<dbReference type="NCBIfam" id="NF002730">
    <property type="entry name" value="PRK02628.1"/>
    <property type="match status" value="1"/>
</dbReference>
<comment type="catalytic activity">
    <reaction evidence="7 8">
        <text>deamido-NAD(+) + L-glutamine + ATP + H2O = L-glutamate + AMP + diphosphate + NAD(+) + H(+)</text>
        <dbReference type="Rhea" id="RHEA:24384"/>
        <dbReference type="ChEBI" id="CHEBI:15377"/>
        <dbReference type="ChEBI" id="CHEBI:15378"/>
        <dbReference type="ChEBI" id="CHEBI:29985"/>
        <dbReference type="ChEBI" id="CHEBI:30616"/>
        <dbReference type="ChEBI" id="CHEBI:33019"/>
        <dbReference type="ChEBI" id="CHEBI:57540"/>
        <dbReference type="ChEBI" id="CHEBI:58359"/>
        <dbReference type="ChEBI" id="CHEBI:58437"/>
        <dbReference type="ChEBI" id="CHEBI:456215"/>
        <dbReference type="EC" id="6.3.5.1"/>
    </reaction>
</comment>
<dbReference type="Pfam" id="PF02540">
    <property type="entry name" value="NAD_synthase"/>
    <property type="match status" value="1"/>
</dbReference>
<dbReference type="PROSITE" id="PS50263">
    <property type="entry name" value="CN_HYDROLASE"/>
    <property type="match status" value="1"/>
</dbReference>
<feature type="region of interest" description="Disordered" evidence="10">
    <location>
        <begin position="644"/>
        <end position="670"/>
    </location>
</feature>
<dbReference type="PIRSF" id="PIRSF006630">
    <property type="entry name" value="NADS_GAT"/>
    <property type="match status" value="1"/>
</dbReference>
<dbReference type="InterPro" id="IPR003010">
    <property type="entry name" value="C-N_Hydrolase"/>
</dbReference>
<evidence type="ECO:0000256" key="5">
    <source>
        <dbReference type="ARBA" id="ARBA00022840"/>
    </source>
</evidence>
<dbReference type="FunFam" id="1.10.10.1140:FF:000001">
    <property type="entry name" value="Glutamine-dependent NAD(+) synthetase"/>
    <property type="match status" value="1"/>
</dbReference>
<evidence type="ECO:0000256" key="9">
    <source>
        <dbReference type="RuleBase" id="RU003811"/>
    </source>
</evidence>
<dbReference type="CDD" id="cd07570">
    <property type="entry name" value="GAT_Gln-NAD-synth"/>
    <property type="match status" value="1"/>
</dbReference>
<evidence type="ECO:0000313" key="13">
    <source>
        <dbReference type="Proteomes" id="UP000248311"/>
    </source>
</evidence>
<sequence length="688" mass="75107">MTHAPDPADFAALHRHGFVRVATCSPAVRPADVSFNTEAVLEQARAADAARADVLVCPELCLSSYAIDDLHMQGALLDAVERAVARVVEASADLAPVLVVGAPLRHEGRLYNCALAISRGRLLGVIPKTFLPNYREFYEKRWFAHGLGVTGHEIAVGGLTAPFGTDLIFEASDLPGLILHAEICEDVWTPAPPSSAAAMAGAVILTNLSASQIVIGKSSDRHVLCQSQSMRAVAAYAYAAAGPGESTTDFSWDGQGMIYELGDLLAESERFAATPQLVLADVDTGRILSERMRTGSFNDASRGQTGSFRRIRFEYRPHRQDAGLIRPLRRFPYVPNRASHRDRDCYEAFNIQVEALRRRIEATGAKHLVIGISGGLDSTHALIVAARTCDRLGLPRERILAFTMPGFATSDETKGNAWALMRAMGVTAAEIDIRPAARQMLADMDHPFADGEPVYDVTFENVQAGLRTDYLFRLANQRQGFVVGTGDLSELALGWCTYGVGDQMSHYAVNAGVPKTLIQYLIRWCVTSGQFDAEADRVLEAILDTEISPELVPADAQGGIQSTEEKIGPYALNDFFLFHIMRYGLPPSKVAFLAWHAWHDAKAGVWPEGIPEAKREAYDLATIRHWLERFLTRFFVTSQFKRSALPNGPKVSPGGALSPRGDWRAPSDSVAGPWLEDLEAVPEVWPGG</sequence>
<evidence type="ECO:0000256" key="1">
    <source>
        <dbReference type="ARBA" id="ARBA00005188"/>
    </source>
</evidence>
<feature type="active site" description="Proton acceptor; for glutaminase activity" evidence="7">
    <location>
        <position position="59"/>
    </location>
</feature>
<keyword evidence="3 7" id="KW-0436">Ligase</keyword>
<dbReference type="SUPFAM" id="SSF56317">
    <property type="entry name" value="Carbon-nitrogen hydrolase"/>
    <property type="match status" value="1"/>
</dbReference>
<dbReference type="HAMAP" id="MF_02090">
    <property type="entry name" value="NadE_glutamine_dep"/>
    <property type="match status" value="1"/>
</dbReference>
<dbReference type="OrthoDB" id="9760188at2"/>
<feature type="binding site" evidence="7">
    <location>
        <position position="134"/>
    </location>
    <ligand>
        <name>L-glutamine</name>
        <dbReference type="ChEBI" id="CHEBI:58359"/>
    </ligand>
</feature>
<feature type="domain" description="CN hydrolase" evidence="11">
    <location>
        <begin position="19"/>
        <end position="284"/>
    </location>
</feature>
<feature type="binding site" evidence="7">
    <location>
        <position position="217"/>
    </location>
    <ligand>
        <name>L-glutamine</name>
        <dbReference type="ChEBI" id="CHEBI:58359"/>
    </ligand>
</feature>
<dbReference type="AlphaFoldDB" id="A0A318SRC6"/>
<accession>A0A318SRC6</accession>
<evidence type="ECO:0000256" key="8">
    <source>
        <dbReference type="PIRNR" id="PIRNR006630"/>
    </source>
</evidence>
<feature type="active site" description="Nucleophile; for glutaminase activity" evidence="7">
    <location>
        <position position="184"/>
    </location>
</feature>
<feature type="binding site" evidence="7">
    <location>
        <begin position="371"/>
        <end position="378"/>
    </location>
    <ligand>
        <name>ATP</name>
        <dbReference type="ChEBI" id="CHEBI:30616"/>
    </ligand>
</feature>
<organism evidence="12 13">
    <name type="scientific">Pseudoroseicyclus aestuarii</name>
    <dbReference type="NCBI Taxonomy" id="1795041"/>
    <lineage>
        <taxon>Bacteria</taxon>
        <taxon>Pseudomonadati</taxon>
        <taxon>Pseudomonadota</taxon>
        <taxon>Alphaproteobacteria</taxon>
        <taxon>Rhodobacterales</taxon>
        <taxon>Paracoccaceae</taxon>
        <taxon>Pseudoroseicyclus</taxon>
    </lineage>
</organism>
<dbReference type="CDD" id="cd00553">
    <property type="entry name" value="NAD_synthase"/>
    <property type="match status" value="1"/>
</dbReference>
<protein>
    <recommendedName>
        <fullName evidence="7 8">Glutamine-dependent NAD(+) synthetase</fullName>
        <ecNumber evidence="7 8">6.3.5.1</ecNumber>
    </recommendedName>
    <alternativeName>
        <fullName evidence="7 8">NAD(+) synthase [glutamine-hydrolyzing]</fullName>
    </alternativeName>
</protein>
<keyword evidence="4 7" id="KW-0547">Nucleotide-binding</keyword>
<dbReference type="GO" id="GO:0009435">
    <property type="term" value="P:NAD+ biosynthetic process"/>
    <property type="evidence" value="ECO:0007669"/>
    <property type="project" value="UniProtKB-UniRule"/>
</dbReference>
<dbReference type="Gene3D" id="3.40.50.620">
    <property type="entry name" value="HUPs"/>
    <property type="match status" value="1"/>
</dbReference>
<dbReference type="InterPro" id="IPR036526">
    <property type="entry name" value="C-N_Hydrolase_sf"/>
</dbReference>
<dbReference type="FunFam" id="3.40.50.620:FF:000155">
    <property type="entry name" value="Glutamine-dependent NAD(+) synthetase"/>
    <property type="match status" value="1"/>
</dbReference>
<dbReference type="GO" id="GO:0005524">
    <property type="term" value="F:ATP binding"/>
    <property type="evidence" value="ECO:0007669"/>
    <property type="project" value="UniProtKB-UniRule"/>
</dbReference>
<evidence type="ECO:0000256" key="10">
    <source>
        <dbReference type="SAM" id="MobiDB-lite"/>
    </source>
</evidence>
<feature type="binding site" evidence="7">
    <location>
        <position position="490"/>
    </location>
    <ligand>
        <name>deamido-NAD(+)</name>
        <dbReference type="ChEBI" id="CHEBI:58437"/>
        <note>ligand shared between two neighboring subunits</note>
    </ligand>
</feature>
<dbReference type="InterPro" id="IPR014445">
    <property type="entry name" value="Gln-dep_NAD_synthase"/>
</dbReference>
<evidence type="ECO:0000256" key="6">
    <source>
        <dbReference type="ARBA" id="ARBA00023027"/>
    </source>
</evidence>
<dbReference type="GO" id="GO:0004359">
    <property type="term" value="F:glutaminase activity"/>
    <property type="evidence" value="ECO:0007669"/>
    <property type="project" value="InterPro"/>
</dbReference>
<feature type="binding site" evidence="7">
    <location>
        <position position="485"/>
    </location>
    <ligand>
        <name>ATP</name>
        <dbReference type="ChEBI" id="CHEBI:30616"/>
    </ligand>
</feature>
<feature type="active site" description="For glutaminase activity" evidence="7">
    <location>
        <position position="128"/>
    </location>
</feature>
<comment type="caution">
    <text evidence="12">The sequence shown here is derived from an EMBL/GenBank/DDBJ whole genome shotgun (WGS) entry which is preliminary data.</text>
</comment>
<keyword evidence="6 7" id="KW-0520">NAD</keyword>
<gene>
    <name evidence="7" type="primary">nadE</name>
    <name evidence="12" type="ORF">DFP88_102291</name>
</gene>
<dbReference type="InterPro" id="IPR003694">
    <property type="entry name" value="NAD_synthase"/>
</dbReference>
<comment type="similarity">
    <text evidence="2 7 8">In the C-terminal section; belongs to the NAD synthetase family.</text>
</comment>
<dbReference type="GO" id="GO:0008795">
    <property type="term" value="F:NAD+ synthase activity"/>
    <property type="evidence" value="ECO:0007669"/>
    <property type="project" value="UniProtKB-UniRule"/>
</dbReference>
<dbReference type="RefSeq" id="WP_110813581.1">
    <property type="nucleotide sequence ID" value="NZ_QJTE01000002.1"/>
</dbReference>
<dbReference type="GO" id="GO:0005737">
    <property type="term" value="C:cytoplasm"/>
    <property type="evidence" value="ECO:0007669"/>
    <property type="project" value="InterPro"/>
</dbReference>
<dbReference type="InterPro" id="IPR041856">
    <property type="entry name" value="NAD+_synth_C"/>
</dbReference>
<comment type="similarity">
    <text evidence="9">Belongs to the NAD synthetase family.</text>
</comment>
<dbReference type="Gene3D" id="1.10.10.1140">
    <property type="entry name" value="Glutamine-dependent NAD+ synthetase, C-terminal domain"/>
    <property type="match status" value="1"/>
</dbReference>
<evidence type="ECO:0000256" key="2">
    <source>
        <dbReference type="ARBA" id="ARBA00007145"/>
    </source>
</evidence>
<dbReference type="InterPro" id="IPR014729">
    <property type="entry name" value="Rossmann-like_a/b/a_fold"/>
</dbReference>
<feature type="binding site" evidence="7">
    <location>
        <position position="211"/>
    </location>
    <ligand>
        <name>L-glutamine</name>
        <dbReference type="ChEBI" id="CHEBI:58359"/>
    </ligand>
</feature>
<dbReference type="EMBL" id="QJTE01000002">
    <property type="protein sequence ID" value="PYE84491.1"/>
    <property type="molecule type" value="Genomic_DNA"/>
</dbReference>
<evidence type="ECO:0000313" key="12">
    <source>
        <dbReference type="EMBL" id="PYE84491.1"/>
    </source>
</evidence>
<comment type="function">
    <text evidence="7">Catalyzes the ATP-dependent amidation of deamido-NAD to form NAD. Uses L-glutamine as a nitrogen source.</text>
</comment>
<dbReference type="PANTHER" id="PTHR23090:SF9">
    <property type="entry name" value="GLUTAMINE-DEPENDENT NAD(+) SYNTHETASE"/>
    <property type="match status" value="1"/>
</dbReference>
<feature type="binding site" evidence="7">
    <location>
        <begin position="495"/>
        <end position="498"/>
    </location>
    <ligand>
        <name>deamido-NAD(+)</name>
        <dbReference type="ChEBI" id="CHEBI:58437"/>
        <note>ligand shared between two neighboring subunits</note>
    </ligand>
</feature>
<dbReference type="InterPro" id="IPR022310">
    <property type="entry name" value="NAD/GMP_synthase"/>
</dbReference>
<name>A0A318SRC6_9RHOB</name>